<evidence type="ECO:0000313" key="2">
    <source>
        <dbReference type="EMBL" id="OON77291.1"/>
    </source>
</evidence>
<name>A0A1V4A633_9ACTN</name>
<dbReference type="RefSeq" id="WP_077969323.1">
    <property type="nucleotide sequence ID" value="NZ_CP045178.1"/>
</dbReference>
<sequence length="320" mass="32950">MSTGPHSDRENGSLPLPVRLYPASYRRANGAEAAATYADVTEGAGLAVRAAEAAGLTGHALRMRAGLTSDRTFPRVAALAAPIVVAVSAGLSAAQLFRVADSEPPGTLDGLGRLAGLPTGWAWGTGLLMLAVLLAAVSGRWTLAKVLGCSAAVAILAVRVIWFSAHMAEMLVSMLTAIVLDVGLPQVLWAVLLVAAPKDLLDDSPRTRATLPAVAVGTYAVATIGWREGPLSWLPLFAALVAVALAFNHRDRLFPAAVALAVLPLLLITYTSELSSGLILAGVTYDLATLVSGIPLLGAAVAIVLMNRRGRRGSTAPSTG</sequence>
<feature type="transmembrane region" description="Helical" evidence="1">
    <location>
        <begin position="76"/>
        <end position="100"/>
    </location>
</feature>
<feature type="transmembrane region" description="Helical" evidence="1">
    <location>
        <begin position="120"/>
        <end position="139"/>
    </location>
</feature>
<organism evidence="2 3">
    <name type="scientific">Streptomyces tsukubensis</name>
    <dbReference type="NCBI Taxonomy" id="83656"/>
    <lineage>
        <taxon>Bacteria</taxon>
        <taxon>Bacillati</taxon>
        <taxon>Actinomycetota</taxon>
        <taxon>Actinomycetes</taxon>
        <taxon>Kitasatosporales</taxon>
        <taxon>Streptomycetaceae</taxon>
        <taxon>Streptomyces</taxon>
    </lineage>
</organism>
<feature type="transmembrane region" description="Helical" evidence="1">
    <location>
        <begin position="171"/>
        <end position="197"/>
    </location>
</feature>
<keyword evidence="1" id="KW-1133">Transmembrane helix</keyword>
<dbReference type="OrthoDB" id="3827723at2"/>
<feature type="transmembrane region" description="Helical" evidence="1">
    <location>
        <begin position="209"/>
        <end position="226"/>
    </location>
</feature>
<accession>A0A1V4A633</accession>
<feature type="transmembrane region" description="Helical" evidence="1">
    <location>
        <begin position="253"/>
        <end position="272"/>
    </location>
</feature>
<keyword evidence="3" id="KW-1185">Reference proteome</keyword>
<comment type="caution">
    <text evidence="2">The sequence shown here is derived from an EMBL/GenBank/DDBJ whole genome shotgun (WGS) entry which is preliminary data.</text>
</comment>
<dbReference type="AlphaFoldDB" id="A0A1V4A633"/>
<evidence type="ECO:0000313" key="3">
    <source>
        <dbReference type="Proteomes" id="UP000190539"/>
    </source>
</evidence>
<feature type="transmembrane region" description="Helical" evidence="1">
    <location>
        <begin position="232"/>
        <end position="248"/>
    </location>
</feature>
<protein>
    <submittedName>
        <fullName evidence="2">Uncharacterized protein</fullName>
    </submittedName>
</protein>
<feature type="transmembrane region" description="Helical" evidence="1">
    <location>
        <begin position="146"/>
        <end position="165"/>
    </location>
</feature>
<reference evidence="2 3" key="1">
    <citation type="submission" date="2017-02" db="EMBL/GenBank/DDBJ databases">
        <title>Draft Genome Sequence of Streptomyces tsukubaensis F601, a Producer of the immunosuppressant tacrolimus FK506.</title>
        <authorList>
            <person name="Zong G."/>
            <person name="Zhong C."/>
            <person name="Fu J."/>
            <person name="Qin R."/>
            <person name="Cao G."/>
        </authorList>
    </citation>
    <scope>NUCLEOTIDE SEQUENCE [LARGE SCALE GENOMIC DNA]</scope>
    <source>
        <strain evidence="2 3">F601</strain>
    </source>
</reference>
<evidence type="ECO:0000256" key="1">
    <source>
        <dbReference type="SAM" id="Phobius"/>
    </source>
</evidence>
<dbReference type="EMBL" id="MVFC01000015">
    <property type="protein sequence ID" value="OON77291.1"/>
    <property type="molecule type" value="Genomic_DNA"/>
</dbReference>
<keyword evidence="1" id="KW-0812">Transmembrane</keyword>
<keyword evidence="1" id="KW-0472">Membrane</keyword>
<gene>
    <name evidence="2" type="ORF">B1H18_18750</name>
</gene>
<feature type="transmembrane region" description="Helical" evidence="1">
    <location>
        <begin position="278"/>
        <end position="305"/>
    </location>
</feature>
<proteinExistence type="predicted"/>
<dbReference type="Proteomes" id="UP000190539">
    <property type="component" value="Unassembled WGS sequence"/>
</dbReference>
<dbReference type="STRING" id="83656.B1H18_18750"/>